<organism evidence="4 5">
    <name type="scientific">Cichlidogyrus casuarinus</name>
    <dbReference type="NCBI Taxonomy" id="1844966"/>
    <lineage>
        <taxon>Eukaryota</taxon>
        <taxon>Metazoa</taxon>
        <taxon>Spiralia</taxon>
        <taxon>Lophotrochozoa</taxon>
        <taxon>Platyhelminthes</taxon>
        <taxon>Monogenea</taxon>
        <taxon>Monopisthocotylea</taxon>
        <taxon>Dactylogyridea</taxon>
        <taxon>Ancyrocephalidae</taxon>
        <taxon>Cichlidogyrus</taxon>
    </lineage>
</organism>
<comment type="caution">
    <text evidence="4">The sequence shown here is derived from an EMBL/GenBank/DDBJ whole genome shotgun (WGS) entry which is preliminary data.</text>
</comment>
<dbReference type="InterPro" id="IPR015915">
    <property type="entry name" value="Kelch-typ_b-propeller"/>
</dbReference>
<dbReference type="PANTHER" id="PTHR46428:SF1">
    <property type="entry name" value="KELCH DOMAIN-CONTAINING PROTEIN 10"/>
    <property type="match status" value="1"/>
</dbReference>
<keyword evidence="2" id="KW-0677">Repeat</keyword>
<dbReference type="AlphaFoldDB" id="A0ABD2QDN5"/>
<evidence type="ECO:0000256" key="1">
    <source>
        <dbReference type="ARBA" id="ARBA00022441"/>
    </source>
</evidence>
<feature type="compositionally biased region" description="Polar residues" evidence="3">
    <location>
        <begin position="418"/>
        <end position="432"/>
    </location>
</feature>
<dbReference type="Proteomes" id="UP001626550">
    <property type="component" value="Unassembled WGS sequence"/>
</dbReference>
<evidence type="ECO:0000313" key="5">
    <source>
        <dbReference type="Proteomes" id="UP001626550"/>
    </source>
</evidence>
<evidence type="ECO:0000313" key="4">
    <source>
        <dbReference type="EMBL" id="KAL3317503.1"/>
    </source>
</evidence>
<feature type="region of interest" description="Disordered" evidence="3">
    <location>
        <begin position="418"/>
        <end position="444"/>
    </location>
</feature>
<name>A0ABD2QDN5_9PLAT</name>
<gene>
    <name evidence="4" type="ORF">Ciccas_003840</name>
</gene>
<keyword evidence="1" id="KW-0880">Kelch repeat</keyword>
<protein>
    <submittedName>
        <fullName evidence="4">Uncharacterized protein</fullName>
    </submittedName>
</protein>
<keyword evidence="5" id="KW-1185">Reference proteome</keyword>
<dbReference type="PANTHER" id="PTHR46428">
    <property type="entry name" value="KELCH DOMAIN-CONTAINING PROTEIN 10"/>
    <property type="match status" value="1"/>
</dbReference>
<accession>A0ABD2QDN5</accession>
<dbReference type="Gene3D" id="2.120.10.80">
    <property type="entry name" value="Kelch-type beta propeller"/>
    <property type="match status" value="1"/>
</dbReference>
<proteinExistence type="predicted"/>
<feature type="region of interest" description="Disordered" evidence="3">
    <location>
        <begin position="334"/>
        <end position="356"/>
    </location>
</feature>
<feature type="compositionally biased region" description="Polar residues" evidence="3">
    <location>
        <begin position="512"/>
        <end position="528"/>
    </location>
</feature>
<feature type="region of interest" description="Disordered" evidence="3">
    <location>
        <begin position="458"/>
        <end position="481"/>
    </location>
</feature>
<dbReference type="InterPro" id="IPR052125">
    <property type="entry name" value="KLHDC10"/>
</dbReference>
<evidence type="ECO:0000256" key="3">
    <source>
        <dbReference type="SAM" id="MobiDB-lite"/>
    </source>
</evidence>
<reference evidence="4 5" key="1">
    <citation type="submission" date="2024-11" db="EMBL/GenBank/DDBJ databases">
        <title>Adaptive evolution of stress response genes in parasites aligns with host niche diversity.</title>
        <authorList>
            <person name="Hahn C."/>
            <person name="Resl P."/>
        </authorList>
    </citation>
    <scope>NUCLEOTIDE SEQUENCE [LARGE SCALE GENOMIC DNA]</scope>
    <source>
        <strain evidence="4">EGGRZ-B1_66</strain>
        <tissue evidence="4">Body</tissue>
    </source>
</reference>
<dbReference type="EMBL" id="JBJKFK010000374">
    <property type="protein sequence ID" value="KAL3317503.1"/>
    <property type="molecule type" value="Genomic_DNA"/>
</dbReference>
<feature type="compositionally biased region" description="Polar residues" evidence="3">
    <location>
        <begin position="467"/>
        <end position="481"/>
    </location>
</feature>
<dbReference type="Pfam" id="PF24681">
    <property type="entry name" value="Kelch_KLHDC2_KLHL20_DRC7"/>
    <property type="match status" value="1"/>
</dbReference>
<sequence>MWTKLEFENNSFRLGASHSALILGRHIIIHGGTGSDFGVHVDNSLTCLDLERSLCYQLPSNKKDNLANNLPIPTYGHSICYVEFGGESFLYKYGGALGNVYTSNIYRYNLRKLHWEQVKPNIYSNQVAARYRHDAFFWNEKMFIIGGSTSTHSFPLIPLPAFNLNSQSWEMINFSGVKPQPLRFHSSTQDKNSVYMLGGVAFEEQKRNRTVYCFDLNTYTCYKIARYDDPAYFHDIAFVPKQRKIYSFGGVIHIDPVIRTNHLHEFALNDQPLRLEDIAWRSMKNLLTISTNTLMDELSCLISKSPNLFGLEESSSIKNSLGLFSQQCSQKARKSSNYDKPLNEDTQQAKKPTSDKFPNFGKMAKFLVSPLCAIWARKMLAMIKNLRQHPEQFETSPNVSGSTESIYLDALAVPIQEESQPSELVTASTRYEQTAEESDPHNRRLSIFGRLMDLIVDTMSDDGSGHSEPSSNDEASASTTAQNEGNMLIFQDDEVESSTTSSEETSRDDFMSLTSSSQDDQQNLTSTGPRPRRGDPLHRRGVRGGPLRNQSNVPIVPEGTVRGSRRRRHMAVVVGNRGRRQQVREQANSERNAEASSSDFEYDYDDYPAESGINQREPGRNVRAVSFGLHYILNQLVGDGQEQRDPRDFLRNLRRRATRQRSVADAADGTTAPARRNKARVATQCVNSNEILPVPSESVEFLVVLLFLLGVPTRMIKQLPNGSKILSELTSVISSSSFLEGGFNTIFSKLRPVHTRLDVSIDVSLNQRAIANSRNRKSSLDTFAKKND</sequence>
<dbReference type="SUPFAM" id="SSF117281">
    <property type="entry name" value="Kelch motif"/>
    <property type="match status" value="1"/>
</dbReference>
<evidence type="ECO:0000256" key="2">
    <source>
        <dbReference type="ARBA" id="ARBA00022737"/>
    </source>
</evidence>
<feature type="region of interest" description="Disordered" evidence="3">
    <location>
        <begin position="493"/>
        <end position="602"/>
    </location>
</feature>